<dbReference type="PANTHER" id="PTHR34819:SF3">
    <property type="entry name" value="CELL SURFACE PROTEIN"/>
    <property type="match status" value="1"/>
</dbReference>
<feature type="region of interest" description="Disordered" evidence="1">
    <location>
        <begin position="1460"/>
        <end position="1521"/>
    </location>
</feature>
<evidence type="ECO:0000259" key="3">
    <source>
        <dbReference type="Pfam" id="PF01345"/>
    </source>
</evidence>
<dbReference type="InterPro" id="IPR001434">
    <property type="entry name" value="OmcB-like_DUF11"/>
</dbReference>
<evidence type="ECO:0000313" key="5">
    <source>
        <dbReference type="Proteomes" id="UP000649826"/>
    </source>
</evidence>
<dbReference type="SUPFAM" id="SSF49401">
    <property type="entry name" value="Bacterial adhesins"/>
    <property type="match status" value="1"/>
</dbReference>
<feature type="transmembrane region" description="Helical" evidence="2">
    <location>
        <begin position="1572"/>
        <end position="1591"/>
    </location>
</feature>
<feature type="transmembrane region" description="Helical" evidence="2">
    <location>
        <begin position="52"/>
        <end position="75"/>
    </location>
</feature>
<evidence type="ECO:0000313" key="4">
    <source>
        <dbReference type="EMBL" id="MBC5778426.1"/>
    </source>
</evidence>
<feature type="domain" description="DUF11" evidence="3">
    <location>
        <begin position="694"/>
        <end position="755"/>
    </location>
</feature>
<sequence>MLFPNPARQQVNLNFIIFIKAENRIFAQESFFLYTKWKGDNMKGTVKLKKRLEALGLALLFMLQSVLGFLPGMIFSAAGAVKSIEVWDSDQLIDYGYRFNMKFQPGVTTYESFGCDNLDSAAFSDHGRSTRDTESVRITEDYKSGSAGMRYNNVGRDAEGNIVDVRLTLVGVENAERRYDLRTPVSKKENNGGLTFGWENNETYPMVGFAKNNIGVFIYSLGSAKINFQFLKHGTDEALTISGHGTIRDIDAAQGVSIPSDNGLDHAYVLKNNEFLKVNGTYVGSQNVAIEPEDENGWLNMFFQTDNFNLVFSHQEKLDMWDASREKSIAKAGSQEKWASNARKAYADESGKSYCETFEGQKVVKGFAYFDFTSYCFSGIEMKKAPEKRVGEVGCTWDQATAAPKEQPFVMKTEKEFQYMIQAETTPNRLKSFVISDVLENCLTMDDASKVSVINSLGQDVTEQFDVAVEGQTVICSAKADSLKEEAFTDNQTYTFILKVHRKPEGQFDISKYLAEDGYTLLVPNQASMSYERVNGGGDTKKTEIVWVKGIIPPELEVKKNVSAYEWKVGDMIDYSVTVTQTKPDVQAVGVSVTDEIPSCLCLTEGQYAAQTSPGADPCTLTRQGENGWKVTCPTLKYGETITVSFKCQAAEASNGQEWENIVTATADNLVDPETGEQKDRKDMAEVWPNSPQLEIDKTADKYEWQVGDGVTYRIVVNNSVPGTIAKDVSVTDIGLPQGLVLSEGTQSVEVLNVQSQINYPVPDKKTGQAYESRPVESHMEADESGFAFYCSYLPYSQPVTLVFHCIATESANGHESVNVANVKASNANEKSDDAEVYINTGSLWIEKTADHYEWKTGEQVEYKVVVENKNQGTIARNVTVWDTEMPAGLVLDSMENVSVNGIPQSITQPVAGTEDTPGQLNPEFYNETGEKTVGYEFLPEGNGWRLNLSDLPAGVPVTIAFLCTATEDANGMESINLANVQAENAPKTSDDAEVYVNTAILSIDKGFQNPYLAAEDGRVENEFRVGEQVNYQVTVTNQQKGSIARNLVISDLSLPEGLALDGDEGAVTVSGVPTVIQNPVAGTDDMGNALNPENYGETVEKQVSCQVIRQGTGWIVTISDLPYQMPVTVNFRCTAHSTVNGMEIVNTAKAYADNAAEVKDTSKIWVNSPVLRAVKTADKTFYKYGDIVTWRIDFTQEQTGCVARELVIQDVTDTPGVRLQKDSIVLLDEKGTKVEAQIQANDDNTFVIHTGRNLIKDVGYLICDNDRGGISEQVMPNPLECREQKCMAVEYQTAIIDPALAGKKIHNTAVVNSKENIPVNTEAETEVHSPVLEITKTSDKKEYMSGETGYYTLKVRQLREDVTDENIVITDAFQTEGVKIKKESVLVKKNGTVLKDAKTEISEAGFVIHTGTGLGDSDKLEIYYEAVFETAAKDKQTIVNHATARGDLSTEVQADHEVYVKPALKPSPTPIPTPKPSKTPEPTVTPQPTNTPVPTPTTIPKATPTPRPNGTCPKLTQIPTNTPVGVIGGGNNGSSGNGGYGSGGYSSYSSGYQGGYTAGSSKTGESRPFKMMAGLSILGILLLGTGILVFRRSKNGKREKHL</sequence>
<dbReference type="InterPro" id="IPR026466">
    <property type="entry name" value="Fim_isopep_form_D2_dom"/>
</dbReference>
<gene>
    <name evidence="4" type="ORF">H8Z82_01865</name>
</gene>
<dbReference type="Pfam" id="PF01345">
    <property type="entry name" value="DUF11"/>
    <property type="match status" value="2"/>
</dbReference>
<dbReference type="InterPro" id="IPR047589">
    <property type="entry name" value="DUF11_rpt"/>
</dbReference>
<keyword evidence="2" id="KW-1133">Transmembrane helix</keyword>
<comment type="caution">
    <text evidence="4">The sequence shown here is derived from an EMBL/GenBank/DDBJ whole genome shotgun (WGS) entry which is preliminary data.</text>
</comment>
<feature type="domain" description="DUF11" evidence="3">
    <location>
        <begin position="556"/>
        <end position="677"/>
    </location>
</feature>
<feature type="compositionally biased region" description="Pro residues" evidence="1">
    <location>
        <begin position="1466"/>
        <end position="1508"/>
    </location>
</feature>
<protein>
    <submittedName>
        <fullName evidence="4">Isopeptide-forming domain-containing fimbrial protein</fullName>
    </submittedName>
</protein>
<organism evidence="4 5">
    <name type="scientific">Blautia difficilis</name>
    <dbReference type="NCBI Taxonomy" id="2763027"/>
    <lineage>
        <taxon>Bacteria</taxon>
        <taxon>Bacillati</taxon>
        <taxon>Bacillota</taxon>
        <taxon>Clostridia</taxon>
        <taxon>Lachnospirales</taxon>
        <taxon>Lachnospiraceae</taxon>
        <taxon>Blautia</taxon>
    </lineage>
</organism>
<keyword evidence="5" id="KW-1185">Reference proteome</keyword>
<keyword evidence="2" id="KW-0472">Membrane</keyword>
<reference evidence="4 5" key="1">
    <citation type="submission" date="2020-08" db="EMBL/GenBank/DDBJ databases">
        <title>Genome public.</title>
        <authorList>
            <person name="Liu C."/>
            <person name="Sun Q."/>
        </authorList>
    </citation>
    <scope>NUCLEOTIDE SEQUENCE [LARGE SCALE GENOMIC DNA]</scope>
    <source>
        <strain evidence="4 5">M29</strain>
    </source>
</reference>
<dbReference type="PANTHER" id="PTHR34819">
    <property type="entry name" value="LARGE CYSTEINE-RICH PERIPLASMIC PROTEIN OMCB"/>
    <property type="match status" value="1"/>
</dbReference>
<dbReference type="EMBL" id="JACOQG010000002">
    <property type="protein sequence ID" value="MBC5778426.1"/>
    <property type="molecule type" value="Genomic_DNA"/>
</dbReference>
<evidence type="ECO:0000256" key="1">
    <source>
        <dbReference type="SAM" id="MobiDB-lite"/>
    </source>
</evidence>
<evidence type="ECO:0000256" key="2">
    <source>
        <dbReference type="SAM" id="Phobius"/>
    </source>
</evidence>
<name>A0ABR7IEH8_9FIRM</name>
<dbReference type="InterPro" id="IPR051172">
    <property type="entry name" value="Chlamydia_OmcB"/>
</dbReference>
<dbReference type="Gene3D" id="2.60.40.740">
    <property type="match status" value="4"/>
</dbReference>
<accession>A0ABR7IEH8</accession>
<proteinExistence type="predicted"/>
<keyword evidence="2" id="KW-0812">Transmembrane</keyword>
<dbReference type="InterPro" id="IPR008966">
    <property type="entry name" value="Adhesion_dom_sf"/>
</dbReference>
<dbReference type="NCBIfam" id="TIGR04226">
    <property type="entry name" value="RrgB_K2N_iso_D2"/>
    <property type="match status" value="1"/>
</dbReference>
<dbReference type="Proteomes" id="UP000649826">
    <property type="component" value="Unassembled WGS sequence"/>
</dbReference>
<dbReference type="NCBIfam" id="TIGR01451">
    <property type="entry name" value="B_ant_repeat"/>
    <property type="match status" value="2"/>
</dbReference>